<evidence type="ECO:0000256" key="2">
    <source>
        <dbReference type="ARBA" id="ARBA00022448"/>
    </source>
</evidence>
<dbReference type="GO" id="GO:0006865">
    <property type="term" value="P:amino acid transport"/>
    <property type="evidence" value="ECO:0007669"/>
    <property type="project" value="UniProtKB-KW"/>
</dbReference>
<proteinExistence type="inferred from homology"/>
<comment type="subcellular location">
    <subcellularLocation>
        <location evidence="1">Cell membrane</location>
        <topology evidence="1">Multi-pass membrane protein</topology>
    </subcellularLocation>
</comment>
<organism evidence="10 11">
    <name type="scientific">Halopenitus salinus</name>
    <dbReference type="NCBI Taxonomy" id="1198295"/>
    <lineage>
        <taxon>Archaea</taxon>
        <taxon>Methanobacteriati</taxon>
        <taxon>Methanobacteriota</taxon>
        <taxon>Stenosarchaea group</taxon>
        <taxon>Halobacteria</taxon>
        <taxon>Halobacteriales</taxon>
        <taxon>Haloferacaceae</taxon>
        <taxon>Halopenitus</taxon>
    </lineage>
</organism>
<dbReference type="AlphaFoldDB" id="A0ABD5UWA1"/>
<keyword evidence="3" id="KW-1003">Cell membrane</keyword>
<keyword evidence="6 9" id="KW-1133">Transmembrane helix</keyword>
<accession>A0ABD5UWA1</accession>
<feature type="transmembrane region" description="Helical" evidence="9">
    <location>
        <begin position="187"/>
        <end position="205"/>
    </location>
</feature>
<dbReference type="Pfam" id="PF02653">
    <property type="entry name" value="BPD_transp_2"/>
    <property type="match status" value="1"/>
</dbReference>
<dbReference type="EMBL" id="JBHSXL010000003">
    <property type="protein sequence ID" value="MFC6891612.1"/>
    <property type="molecule type" value="Genomic_DNA"/>
</dbReference>
<dbReference type="CDD" id="cd06582">
    <property type="entry name" value="TM_PBP1_LivH_like"/>
    <property type="match status" value="1"/>
</dbReference>
<dbReference type="InterPro" id="IPR001851">
    <property type="entry name" value="ABC_transp_permease"/>
</dbReference>
<feature type="transmembrane region" description="Helical" evidence="9">
    <location>
        <begin position="139"/>
        <end position="158"/>
    </location>
</feature>
<keyword evidence="2" id="KW-0813">Transport</keyword>
<feature type="transmembrane region" description="Helical" evidence="9">
    <location>
        <begin position="217"/>
        <end position="233"/>
    </location>
</feature>
<keyword evidence="7 9" id="KW-0472">Membrane</keyword>
<dbReference type="PANTHER" id="PTHR11795:SF445">
    <property type="entry name" value="AMINO ACID ABC TRANSPORTER PERMEASE PROTEIN"/>
    <property type="match status" value="1"/>
</dbReference>
<name>A0ABD5UWA1_9EURY</name>
<keyword evidence="5" id="KW-0029">Amino-acid transport</keyword>
<evidence type="ECO:0000256" key="6">
    <source>
        <dbReference type="ARBA" id="ARBA00022989"/>
    </source>
</evidence>
<dbReference type="Proteomes" id="UP001596296">
    <property type="component" value="Unassembled WGS sequence"/>
</dbReference>
<dbReference type="PANTHER" id="PTHR11795">
    <property type="entry name" value="BRANCHED-CHAIN AMINO ACID TRANSPORT SYSTEM PERMEASE PROTEIN LIVH"/>
    <property type="match status" value="1"/>
</dbReference>
<feature type="transmembrane region" description="Helical" evidence="9">
    <location>
        <begin position="264"/>
        <end position="280"/>
    </location>
</feature>
<comment type="caution">
    <text evidence="10">The sequence shown here is derived from an EMBL/GenBank/DDBJ whole genome shotgun (WGS) entry which is preliminary data.</text>
</comment>
<dbReference type="RefSeq" id="WP_379740165.1">
    <property type="nucleotide sequence ID" value="NZ_JBHSVN010000001.1"/>
</dbReference>
<evidence type="ECO:0000256" key="7">
    <source>
        <dbReference type="ARBA" id="ARBA00023136"/>
    </source>
</evidence>
<feature type="transmembrane region" description="Helical" evidence="9">
    <location>
        <begin position="64"/>
        <end position="85"/>
    </location>
</feature>
<protein>
    <submittedName>
        <fullName evidence="10">Branched-chain amino acid ABC transporter permease</fullName>
    </submittedName>
</protein>
<evidence type="ECO:0000256" key="3">
    <source>
        <dbReference type="ARBA" id="ARBA00022475"/>
    </source>
</evidence>
<dbReference type="GO" id="GO:0005886">
    <property type="term" value="C:plasma membrane"/>
    <property type="evidence" value="ECO:0007669"/>
    <property type="project" value="UniProtKB-SubCell"/>
</dbReference>
<evidence type="ECO:0000256" key="4">
    <source>
        <dbReference type="ARBA" id="ARBA00022692"/>
    </source>
</evidence>
<dbReference type="InterPro" id="IPR052157">
    <property type="entry name" value="BCAA_transport_permease"/>
</dbReference>
<gene>
    <name evidence="10" type="ORF">ACFQE9_03130</name>
</gene>
<sequence>MVDLLIRAVSYGILTGGIYVLVAVGLTLIFGVMDVVNFAHGAYLMLAMYATHVLWSTFDLNPFVAILVVAPLFFVFGAVSYRVLIHPIMGRSMFAQIFVTVGMIWVFENVALYVFSPTPVRVRGLYGRLEFAGVPFEEVRVYGFAIAVVTTILLYAFLYRTTTGLNIRATAESSDIAELMGIDVDRIYMLTFGLGIALVGVAGTITVQLDSAEPTVWSYYVLIAFVIVVLGGLGNVTGTLLAGPLIGIIESLAGLYLSPSMGPPIYYAIFIAILVLRATGHMDSFTARLRSLKSGGVSG</sequence>
<reference evidence="10 11" key="1">
    <citation type="journal article" date="2019" name="Int. J. Syst. Evol. Microbiol.">
        <title>The Global Catalogue of Microorganisms (GCM) 10K type strain sequencing project: providing services to taxonomists for standard genome sequencing and annotation.</title>
        <authorList>
            <consortium name="The Broad Institute Genomics Platform"/>
            <consortium name="The Broad Institute Genome Sequencing Center for Infectious Disease"/>
            <person name="Wu L."/>
            <person name="Ma J."/>
        </authorList>
    </citation>
    <scope>NUCLEOTIDE SEQUENCE [LARGE SCALE GENOMIC DNA]</scope>
    <source>
        <strain evidence="10 11">SKJ47</strain>
    </source>
</reference>
<evidence type="ECO:0000313" key="10">
    <source>
        <dbReference type="EMBL" id="MFC6891612.1"/>
    </source>
</evidence>
<feature type="transmembrane region" description="Helical" evidence="9">
    <location>
        <begin position="12"/>
        <end position="33"/>
    </location>
</feature>
<evidence type="ECO:0000256" key="5">
    <source>
        <dbReference type="ARBA" id="ARBA00022970"/>
    </source>
</evidence>
<keyword evidence="4 9" id="KW-0812">Transmembrane</keyword>
<evidence type="ECO:0000256" key="8">
    <source>
        <dbReference type="ARBA" id="ARBA00037998"/>
    </source>
</evidence>
<evidence type="ECO:0000256" key="1">
    <source>
        <dbReference type="ARBA" id="ARBA00004651"/>
    </source>
</evidence>
<feature type="transmembrane region" description="Helical" evidence="9">
    <location>
        <begin position="97"/>
        <end position="116"/>
    </location>
</feature>
<keyword evidence="11" id="KW-1185">Reference proteome</keyword>
<evidence type="ECO:0000256" key="9">
    <source>
        <dbReference type="SAM" id="Phobius"/>
    </source>
</evidence>
<evidence type="ECO:0000313" key="11">
    <source>
        <dbReference type="Proteomes" id="UP001596296"/>
    </source>
</evidence>
<comment type="similarity">
    <text evidence="8">Belongs to the binding-protein-dependent transport system permease family. LivHM subfamily.</text>
</comment>
<feature type="transmembrane region" description="Helical" evidence="9">
    <location>
        <begin position="40"/>
        <end position="58"/>
    </location>
</feature>